<accession>A0A2M7TL70</accession>
<protein>
    <submittedName>
        <fullName evidence="1">Uncharacterized protein</fullName>
    </submittedName>
</protein>
<organism evidence="1 2">
    <name type="scientific">candidate division WWE3 bacterium CG_4_10_14_0_2_um_filter_41_14</name>
    <dbReference type="NCBI Taxonomy" id="1975072"/>
    <lineage>
        <taxon>Bacteria</taxon>
        <taxon>Katanobacteria</taxon>
    </lineage>
</organism>
<proteinExistence type="predicted"/>
<gene>
    <name evidence="1" type="ORF">COY32_01205</name>
</gene>
<evidence type="ECO:0000313" key="1">
    <source>
        <dbReference type="EMBL" id="PIZ47697.1"/>
    </source>
</evidence>
<reference evidence="2" key="1">
    <citation type="submission" date="2017-09" db="EMBL/GenBank/DDBJ databases">
        <title>Depth-based differentiation of microbial function through sediment-hosted aquifers and enrichment of novel symbionts in the deep terrestrial subsurface.</title>
        <authorList>
            <person name="Probst A.J."/>
            <person name="Ladd B."/>
            <person name="Jarett J.K."/>
            <person name="Geller-Mcgrath D.E."/>
            <person name="Sieber C.M.K."/>
            <person name="Emerson J.B."/>
            <person name="Anantharaman K."/>
            <person name="Thomas B.C."/>
            <person name="Malmstrom R."/>
            <person name="Stieglmeier M."/>
            <person name="Klingl A."/>
            <person name="Woyke T."/>
            <person name="Ryan C.M."/>
            <person name="Banfield J.F."/>
        </authorList>
    </citation>
    <scope>NUCLEOTIDE SEQUENCE [LARGE SCALE GENOMIC DNA]</scope>
</reference>
<name>A0A2M7TL70_UNCKA</name>
<dbReference type="AlphaFoldDB" id="A0A2M7TL70"/>
<dbReference type="EMBL" id="PFNL01000032">
    <property type="protein sequence ID" value="PIZ47697.1"/>
    <property type="molecule type" value="Genomic_DNA"/>
</dbReference>
<feature type="non-terminal residue" evidence="1">
    <location>
        <position position="1"/>
    </location>
</feature>
<comment type="caution">
    <text evidence="1">The sequence shown here is derived from an EMBL/GenBank/DDBJ whole genome shotgun (WGS) entry which is preliminary data.</text>
</comment>
<dbReference type="Proteomes" id="UP000228920">
    <property type="component" value="Unassembled WGS sequence"/>
</dbReference>
<sequence length="592" mass="68860">ASGDYIRTNVVPISKDPQGFFEIANSMEAYGEKMKNEAPKEYQAEIEKKPSDEELFTWLLGKEAYTRLYDSYHRIHKKEPSDSLYHDEFTSYLRNKIFARILAQYPSERTTHGIEQAALSREKDVMSALHKRGKRELVTKLFARTSKERRDDYTKKYGLGFPLYRAEQQELTESIKQRVGFDDAMTELTLLREQKEKEQKENPDTDWSLIKQKENELIIKLYHQVTLFPHDKYAAQPKTALIQRELNCFAKTQLLTELIQDTKTPVYIALMPDHAFCVVEFSDGSPCTFDANGFGIEPESPGYPNFFLTQQLGTDKHPTALNSVDIPLEPALLKRYAQIFEEEPPKHSLGKVCRVDETTQLQLLKYGYILIDKNGELFAKEILANDPTERYIRELLFNYYLYNNELERAKQLLTEDLRLNSLKQETTRRLWDSWQNAMFIEERYEEVFDMIKQAEYITYVQGVFPLLNSINVTKETSPNDKLPSSLLVSVISNGFDRLESSPAQEENAYFAELETQIRVIWNAGLTLTSHNLLVQEDIERYAARLTTILENGLTKFYPNKRNRKYSSTKEVYQGNIDALKIQLQNKTHEPSL</sequence>
<evidence type="ECO:0000313" key="2">
    <source>
        <dbReference type="Proteomes" id="UP000228920"/>
    </source>
</evidence>